<dbReference type="PROSITE" id="PS51707">
    <property type="entry name" value="CYTH"/>
    <property type="match status" value="1"/>
</dbReference>
<gene>
    <name evidence="2" type="ORF">RED65_05962</name>
</gene>
<feature type="domain" description="CYTH" evidence="1">
    <location>
        <begin position="2"/>
        <end position="197"/>
    </location>
</feature>
<dbReference type="Gene3D" id="2.40.320.10">
    <property type="entry name" value="Hypothetical Protein Pfu-838710-001"/>
    <property type="match status" value="1"/>
</dbReference>
<accession>Q1MZH3</accession>
<dbReference type="Pfam" id="PF01928">
    <property type="entry name" value="CYTH"/>
    <property type="match status" value="1"/>
</dbReference>
<dbReference type="InterPro" id="IPR039013">
    <property type="entry name" value="YgiF"/>
</dbReference>
<organism evidence="2 3">
    <name type="scientific">Bermanella marisrubri</name>
    <dbReference type="NCBI Taxonomy" id="207949"/>
    <lineage>
        <taxon>Bacteria</taxon>
        <taxon>Pseudomonadati</taxon>
        <taxon>Pseudomonadota</taxon>
        <taxon>Gammaproteobacteria</taxon>
        <taxon>Oceanospirillales</taxon>
        <taxon>Oceanospirillaceae</taxon>
        <taxon>Bermanella</taxon>
    </lineage>
</organism>
<evidence type="ECO:0000259" key="1">
    <source>
        <dbReference type="PROSITE" id="PS51707"/>
    </source>
</evidence>
<evidence type="ECO:0000313" key="2">
    <source>
        <dbReference type="EMBL" id="EAT11438.1"/>
    </source>
</evidence>
<dbReference type="STRING" id="207949.RED65_05962"/>
<keyword evidence="3" id="KW-1185">Reference proteome</keyword>
<dbReference type="RefSeq" id="WP_007016657.1">
    <property type="nucleotide sequence ID" value="NZ_AAQH01000018.1"/>
</dbReference>
<name>Q1MZH3_9GAMM</name>
<comment type="caution">
    <text evidence="2">The sequence shown here is derived from an EMBL/GenBank/DDBJ whole genome shotgun (WGS) entry which is preliminary data.</text>
</comment>
<dbReference type="GO" id="GO:0050355">
    <property type="term" value="F:inorganic triphosphate phosphatase activity"/>
    <property type="evidence" value="ECO:0007669"/>
    <property type="project" value="InterPro"/>
</dbReference>
<dbReference type="SMART" id="SM01118">
    <property type="entry name" value="CYTH"/>
    <property type="match status" value="1"/>
</dbReference>
<reference evidence="2 3" key="1">
    <citation type="submission" date="2006-03" db="EMBL/GenBank/DDBJ databases">
        <authorList>
            <person name="Pinhassi J."/>
            <person name="Pedros-Alio C."/>
            <person name="Ferriera S."/>
            <person name="Johnson J."/>
            <person name="Kravitz S."/>
            <person name="Halpern A."/>
            <person name="Remington K."/>
            <person name="Beeson K."/>
            <person name="Tran B."/>
            <person name="Rogers Y.-H."/>
            <person name="Friedman R."/>
            <person name="Venter J.C."/>
        </authorList>
    </citation>
    <scope>NUCLEOTIDE SEQUENCE [LARGE SCALE GENOMIC DNA]</scope>
    <source>
        <strain evidence="2 3">RED65</strain>
    </source>
</reference>
<dbReference type="InterPro" id="IPR033469">
    <property type="entry name" value="CYTH-like_dom_sf"/>
</dbReference>
<dbReference type="PANTHER" id="PTHR39569">
    <property type="entry name" value="INORGANIC TRIPHOSPHATASE"/>
    <property type="match status" value="1"/>
</dbReference>
<dbReference type="HOGENOM" id="CLU_040400_0_2_6"/>
<dbReference type="OrthoDB" id="3034217at2"/>
<proteinExistence type="predicted"/>
<protein>
    <submittedName>
        <fullName evidence="2">Adenylate cyclase</fullName>
    </submittedName>
</protein>
<dbReference type="PANTHER" id="PTHR39569:SF1">
    <property type="entry name" value="INORGANIC TRIPHOSPHATASE"/>
    <property type="match status" value="1"/>
</dbReference>
<dbReference type="EMBL" id="AAQH01000018">
    <property type="protein sequence ID" value="EAT11438.1"/>
    <property type="molecule type" value="Genomic_DNA"/>
</dbReference>
<dbReference type="AlphaFoldDB" id="Q1MZH3"/>
<dbReference type="InterPro" id="IPR023577">
    <property type="entry name" value="CYTH_domain"/>
</dbReference>
<evidence type="ECO:0000313" key="3">
    <source>
        <dbReference type="Proteomes" id="UP000004263"/>
    </source>
</evidence>
<dbReference type="Proteomes" id="UP000004263">
    <property type="component" value="Unassembled WGS sequence"/>
</dbReference>
<dbReference type="SUPFAM" id="SSF55154">
    <property type="entry name" value="CYTH-like phosphatases"/>
    <property type="match status" value="1"/>
</dbReference>
<sequence>MSHEVELKLTLPQVAVEALLDALGEPHSVTPLHNQYFDTPDLQLNQAHAALRIRKTPTGYVQTLKNKGVAIAGLHQRGEWEYQISEPKLEWSLFSDVPLDNNLKEQVSALFSTDFDRCLWNIQHDQSEIEVVLDQGLITAIDDETEHSIALCEVELELKSGDVNALFTFAQSLCQKHPLVPCDINKAERGYALINSQVSFYESISGPDVSNQQYLEDCLMRMSRTWDAFIQKEDLFSILNLYRQVCGAVLVIQHVLDAPQLLDQWRKLQSSLQRLLDKAQVPMALFLDDHSNSRGLSQRLLKSMQSSLWSDIDTWIQSNELGQCMLAMGAFLYATEHNKLASPVINCGDMTRESILLSVQHLNDLQQLQGLADIYKRKEDAAYQLLEPLINHHLVILGMMHAKNSSLGTDQDSKAKLDSWARRLTVMQRHLQHAQHAAQQGWL</sequence>
<dbReference type="CDD" id="cd07756">
    <property type="entry name" value="CYTH-like_Pase_CHAD"/>
    <property type="match status" value="1"/>
</dbReference>
<dbReference type="GO" id="GO:0046872">
    <property type="term" value="F:metal ion binding"/>
    <property type="evidence" value="ECO:0007669"/>
    <property type="project" value="TreeGrafter"/>
</dbReference>